<evidence type="ECO:0000259" key="8">
    <source>
        <dbReference type="Pfam" id="PF06271"/>
    </source>
</evidence>
<comment type="subcellular location">
    <subcellularLocation>
        <location evidence="1">Cell membrane</location>
        <topology evidence="1">Multi-pass membrane protein</topology>
    </subcellularLocation>
</comment>
<feature type="transmembrane region" description="Helical" evidence="7">
    <location>
        <begin position="207"/>
        <end position="227"/>
    </location>
</feature>
<gene>
    <name evidence="10" type="ORF">CLV29_1736</name>
</gene>
<protein>
    <submittedName>
        <fullName evidence="10">Putative RDD family membrane protein YckC</fullName>
    </submittedName>
</protein>
<feature type="transmembrane region" description="Helical" evidence="7">
    <location>
        <begin position="145"/>
        <end position="167"/>
    </location>
</feature>
<dbReference type="AlphaFoldDB" id="A0A4R7J9R2"/>
<feature type="compositionally biased region" description="Low complexity" evidence="6">
    <location>
        <begin position="66"/>
        <end position="92"/>
    </location>
</feature>
<proteinExistence type="predicted"/>
<keyword evidence="11" id="KW-1185">Reference proteome</keyword>
<dbReference type="InterPro" id="IPR051791">
    <property type="entry name" value="Pra-immunoreactive"/>
</dbReference>
<evidence type="ECO:0000259" key="9">
    <source>
        <dbReference type="Pfam" id="PF10708"/>
    </source>
</evidence>
<evidence type="ECO:0000256" key="6">
    <source>
        <dbReference type="SAM" id="MobiDB-lite"/>
    </source>
</evidence>
<evidence type="ECO:0000256" key="7">
    <source>
        <dbReference type="SAM" id="Phobius"/>
    </source>
</evidence>
<evidence type="ECO:0000256" key="2">
    <source>
        <dbReference type="ARBA" id="ARBA00022475"/>
    </source>
</evidence>
<reference evidence="10 11" key="1">
    <citation type="submission" date="2019-03" db="EMBL/GenBank/DDBJ databases">
        <title>Genomic Encyclopedia of Archaeal and Bacterial Type Strains, Phase II (KMG-II): from individual species to whole genera.</title>
        <authorList>
            <person name="Goeker M."/>
        </authorList>
    </citation>
    <scope>NUCLEOTIDE SEQUENCE [LARGE SCALE GENOMIC DNA]</scope>
    <source>
        <strain evidence="10 11">DSM 24323</strain>
    </source>
</reference>
<dbReference type="Proteomes" id="UP000295371">
    <property type="component" value="Unassembled WGS sequence"/>
</dbReference>
<comment type="caution">
    <text evidence="10">The sequence shown here is derived from an EMBL/GenBank/DDBJ whole genome shotgun (WGS) entry which is preliminary data.</text>
</comment>
<feature type="compositionally biased region" description="Low complexity" evidence="6">
    <location>
        <begin position="100"/>
        <end position="113"/>
    </location>
</feature>
<sequence length="304" mass="33027">MRAVRTGRIGHNGGVSDIPVGRPPAPPGRHAAPAGWYPDPLDPRRTRYWDGWQWSRETREDKSAAGQPGAGSQPGQPGQWGNPPQGQQHYGQQGYGQPGPGQNPYGQNPYGQNSYGQNPWAQPAASGKELLTADGRPLASWWARFAAWLLDMVMITVLSVLFSLPVWQRLAGVVADYYAASLAAVEQGQNPPPTPDPTTILSATDQLWSTAAVIGAAIGLHLVFLLWKGATPGQLLLGIRPVQTDGSPKLTGRAVAMRTLFRGVFPQLGWLMLVALVDGLTAAFNPRRQSWHDRLSETQVIRRR</sequence>
<dbReference type="PANTHER" id="PTHR36115">
    <property type="entry name" value="PROLINE-RICH ANTIGEN HOMOLOG-RELATED"/>
    <property type="match status" value="1"/>
</dbReference>
<keyword evidence="5 7" id="KW-0472">Membrane</keyword>
<evidence type="ECO:0000313" key="11">
    <source>
        <dbReference type="Proteomes" id="UP000295371"/>
    </source>
</evidence>
<keyword evidence="4 7" id="KW-1133">Transmembrane helix</keyword>
<feature type="domain" description="DUF2510" evidence="9">
    <location>
        <begin position="34"/>
        <end position="65"/>
    </location>
</feature>
<feature type="region of interest" description="Disordered" evidence="6">
    <location>
        <begin position="58"/>
        <end position="122"/>
    </location>
</feature>
<keyword evidence="2" id="KW-1003">Cell membrane</keyword>
<dbReference type="InterPro" id="IPR018929">
    <property type="entry name" value="DUF2510"/>
</dbReference>
<keyword evidence="3 7" id="KW-0812">Transmembrane</keyword>
<feature type="domain" description="RDD" evidence="8">
    <location>
        <begin position="138"/>
        <end position="296"/>
    </location>
</feature>
<dbReference type="Pfam" id="PF06271">
    <property type="entry name" value="RDD"/>
    <property type="match status" value="1"/>
</dbReference>
<evidence type="ECO:0000256" key="1">
    <source>
        <dbReference type="ARBA" id="ARBA00004651"/>
    </source>
</evidence>
<name>A0A4R7J9R2_9ACTN</name>
<dbReference type="InterPro" id="IPR010432">
    <property type="entry name" value="RDD"/>
</dbReference>
<evidence type="ECO:0000313" key="10">
    <source>
        <dbReference type="EMBL" id="TDT34085.1"/>
    </source>
</evidence>
<dbReference type="Pfam" id="PF10708">
    <property type="entry name" value="DUF2510"/>
    <property type="match status" value="1"/>
</dbReference>
<dbReference type="PANTHER" id="PTHR36115:SF9">
    <property type="entry name" value="LMO1584 PROTEIN"/>
    <property type="match status" value="1"/>
</dbReference>
<evidence type="ECO:0000256" key="3">
    <source>
        <dbReference type="ARBA" id="ARBA00022692"/>
    </source>
</evidence>
<feature type="region of interest" description="Disordered" evidence="6">
    <location>
        <begin position="1"/>
        <end position="45"/>
    </location>
</feature>
<accession>A0A4R7J9R2</accession>
<organism evidence="10 11">
    <name type="scientific">Naumannella halotolerans</name>
    <dbReference type="NCBI Taxonomy" id="993414"/>
    <lineage>
        <taxon>Bacteria</taxon>
        <taxon>Bacillati</taxon>
        <taxon>Actinomycetota</taxon>
        <taxon>Actinomycetes</taxon>
        <taxon>Propionibacteriales</taxon>
        <taxon>Propionibacteriaceae</taxon>
        <taxon>Naumannella</taxon>
    </lineage>
</organism>
<evidence type="ECO:0000256" key="5">
    <source>
        <dbReference type="ARBA" id="ARBA00023136"/>
    </source>
</evidence>
<dbReference type="EMBL" id="SOAW01000001">
    <property type="protein sequence ID" value="TDT34085.1"/>
    <property type="molecule type" value="Genomic_DNA"/>
</dbReference>
<dbReference type="GO" id="GO:0005886">
    <property type="term" value="C:plasma membrane"/>
    <property type="evidence" value="ECO:0007669"/>
    <property type="project" value="UniProtKB-SubCell"/>
</dbReference>
<evidence type="ECO:0000256" key="4">
    <source>
        <dbReference type="ARBA" id="ARBA00022989"/>
    </source>
</evidence>